<dbReference type="GO" id="GO:0019005">
    <property type="term" value="C:SCF ubiquitin ligase complex"/>
    <property type="evidence" value="ECO:0007669"/>
    <property type="project" value="TreeGrafter"/>
</dbReference>
<name>A0A9D4BP26_DREPO</name>
<evidence type="ECO:0000259" key="2">
    <source>
        <dbReference type="PROSITE" id="PS50188"/>
    </source>
</evidence>
<evidence type="ECO:0000313" key="4">
    <source>
        <dbReference type="Proteomes" id="UP000828390"/>
    </source>
</evidence>
<keyword evidence="1" id="KW-0732">Signal</keyword>
<dbReference type="InterPro" id="IPR050672">
    <property type="entry name" value="FBXO45-Fsn/SPSB_families"/>
</dbReference>
<dbReference type="Gene3D" id="2.60.120.920">
    <property type="match status" value="1"/>
</dbReference>
<accession>A0A9D4BP26</accession>
<evidence type="ECO:0000256" key="1">
    <source>
        <dbReference type="SAM" id="SignalP"/>
    </source>
</evidence>
<feature type="domain" description="B30.2/SPRY" evidence="2">
    <location>
        <begin position="45"/>
        <end position="242"/>
    </location>
</feature>
<dbReference type="SMART" id="SM00449">
    <property type="entry name" value="SPRY"/>
    <property type="match status" value="1"/>
</dbReference>
<dbReference type="PANTHER" id="PTHR12245">
    <property type="entry name" value="SPRY DOMAIN CONTAINING SOCS BOX PROTEIN"/>
    <property type="match status" value="1"/>
</dbReference>
<dbReference type="PROSITE" id="PS50188">
    <property type="entry name" value="B302_SPRY"/>
    <property type="match status" value="1"/>
</dbReference>
<organism evidence="3 4">
    <name type="scientific">Dreissena polymorpha</name>
    <name type="common">Zebra mussel</name>
    <name type="synonym">Mytilus polymorpha</name>
    <dbReference type="NCBI Taxonomy" id="45954"/>
    <lineage>
        <taxon>Eukaryota</taxon>
        <taxon>Metazoa</taxon>
        <taxon>Spiralia</taxon>
        <taxon>Lophotrochozoa</taxon>
        <taxon>Mollusca</taxon>
        <taxon>Bivalvia</taxon>
        <taxon>Autobranchia</taxon>
        <taxon>Heteroconchia</taxon>
        <taxon>Euheterodonta</taxon>
        <taxon>Imparidentia</taxon>
        <taxon>Neoheterodontei</taxon>
        <taxon>Myida</taxon>
        <taxon>Dreissenoidea</taxon>
        <taxon>Dreissenidae</taxon>
        <taxon>Dreissena</taxon>
    </lineage>
</organism>
<dbReference type="InterPro" id="IPR003877">
    <property type="entry name" value="SPRY_dom"/>
</dbReference>
<dbReference type="Pfam" id="PF00622">
    <property type="entry name" value="SPRY"/>
    <property type="match status" value="1"/>
</dbReference>
<reference evidence="3" key="1">
    <citation type="journal article" date="2019" name="bioRxiv">
        <title>The Genome of the Zebra Mussel, Dreissena polymorpha: A Resource for Invasive Species Research.</title>
        <authorList>
            <person name="McCartney M.A."/>
            <person name="Auch B."/>
            <person name="Kono T."/>
            <person name="Mallez S."/>
            <person name="Zhang Y."/>
            <person name="Obille A."/>
            <person name="Becker A."/>
            <person name="Abrahante J.E."/>
            <person name="Garbe J."/>
            <person name="Badalamenti J.P."/>
            <person name="Herman A."/>
            <person name="Mangelson H."/>
            <person name="Liachko I."/>
            <person name="Sullivan S."/>
            <person name="Sone E.D."/>
            <person name="Koren S."/>
            <person name="Silverstein K.A.T."/>
            <person name="Beckman K.B."/>
            <person name="Gohl D.M."/>
        </authorList>
    </citation>
    <scope>NUCLEOTIDE SEQUENCE</scope>
    <source>
        <strain evidence="3">Duluth1</strain>
        <tissue evidence="3">Whole animal</tissue>
    </source>
</reference>
<evidence type="ECO:0000313" key="3">
    <source>
        <dbReference type="EMBL" id="KAH3700127.1"/>
    </source>
</evidence>
<dbReference type="Proteomes" id="UP000828390">
    <property type="component" value="Unassembled WGS sequence"/>
</dbReference>
<gene>
    <name evidence="3" type="ORF">DPMN_075095</name>
</gene>
<proteinExistence type="predicted"/>
<dbReference type="EMBL" id="JAIWYP010000015">
    <property type="protein sequence ID" value="KAH3700127.1"/>
    <property type="molecule type" value="Genomic_DNA"/>
</dbReference>
<dbReference type="PANTHER" id="PTHR12245:SF11">
    <property type="entry name" value="PROTEIN GUSTAVUS"/>
    <property type="match status" value="1"/>
</dbReference>
<feature type="chain" id="PRO_5038802050" description="B30.2/SPRY domain-containing protein" evidence="1">
    <location>
        <begin position="18"/>
        <end position="265"/>
    </location>
</feature>
<dbReference type="InterPro" id="IPR013320">
    <property type="entry name" value="ConA-like_dom_sf"/>
</dbReference>
<feature type="signal peptide" evidence="1">
    <location>
        <begin position="1"/>
        <end position="17"/>
    </location>
</feature>
<sequence length="265" mass="28554">MWYFVIGFMLLIAGVDGAPVQHSGEESVSGIEAVGGVMLIVAMAILVMLCAETVQPGDPMPPWVMTIQPDPALDAGIQGISDGLTVVDHNTVFRHRKGHFEADGAQWGCALSKGKHVFEITWPIRFRDACASVGVGTKEAPLFVKPRDSLVGCNRHSWGLDISKCKALHKGEILCTYPRGKSVPIKFFMFVDCDSGSIAFGTDRVYWGSSISFPKTALPVYPMMGLIAQGAQVSMIYRGTGGRLAPNAAAVNPLLVEMLPQPLKH</sequence>
<dbReference type="GO" id="GO:0043161">
    <property type="term" value="P:proteasome-mediated ubiquitin-dependent protein catabolic process"/>
    <property type="evidence" value="ECO:0007669"/>
    <property type="project" value="TreeGrafter"/>
</dbReference>
<keyword evidence="4" id="KW-1185">Reference proteome</keyword>
<protein>
    <recommendedName>
        <fullName evidence="2">B30.2/SPRY domain-containing protein</fullName>
    </recommendedName>
</protein>
<comment type="caution">
    <text evidence="3">The sequence shown here is derived from an EMBL/GenBank/DDBJ whole genome shotgun (WGS) entry which is preliminary data.</text>
</comment>
<dbReference type="SUPFAM" id="SSF49899">
    <property type="entry name" value="Concanavalin A-like lectins/glucanases"/>
    <property type="match status" value="1"/>
</dbReference>
<dbReference type="InterPro" id="IPR043136">
    <property type="entry name" value="B30.2/SPRY_sf"/>
</dbReference>
<reference evidence="3" key="2">
    <citation type="submission" date="2020-11" db="EMBL/GenBank/DDBJ databases">
        <authorList>
            <person name="McCartney M.A."/>
            <person name="Auch B."/>
            <person name="Kono T."/>
            <person name="Mallez S."/>
            <person name="Becker A."/>
            <person name="Gohl D.M."/>
            <person name="Silverstein K.A.T."/>
            <person name="Koren S."/>
            <person name="Bechman K.B."/>
            <person name="Herman A."/>
            <person name="Abrahante J.E."/>
            <person name="Garbe J."/>
        </authorList>
    </citation>
    <scope>NUCLEOTIDE SEQUENCE</scope>
    <source>
        <strain evidence="3">Duluth1</strain>
        <tissue evidence="3">Whole animal</tissue>
    </source>
</reference>
<dbReference type="AlphaFoldDB" id="A0A9D4BP26"/>
<dbReference type="InterPro" id="IPR001870">
    <property type="entry name" value="B30.2/SPRY"/>
</dbReference>